<name>A0A916UCL8_9BURK</name>
<dbReference type="EMBL" id="BMED01000001">
    <property type="protein sequence ID" value="GGC67593.1"/>
    <property type="molecule type" value="Genomic_DNA"/>
</dbReference>
<protein>
    <recommendedName>
        <fullName evidence="3">DUF1993 domain-containing protein</fullName>
    </recommendedName>
</protein>
<keyword evidence="2" id="KW-1185">Reference proteome</keyword>
<gene>
    <name evidence="1" type="ORF">GCM10011396_13260</name>
</gene>
<reference evidence="1" key="1">
    <citation type="journal article" date="2014" name="Int. J. Syst. Evol. Microbiol.">
        <title>Complete genome sequence of Corynebacterium casei LMG S-19264T (=DSM 44701T), isolated from a smear-ripened cheese.</title>
        <authorList>
            <consortium name="US DOE Joint Genome Institute (JGI-PGF)"/>
            <person name="Walter F."/>
            <person name="Albersmeier A."/>
            <person name="Kalinowski J."/>
            <person name="Ruckert C."/>
        </authorList>
    </citation>
    <scope>NUCLEOTIDE SEQUENCE</scope>
    <source>
        <strain evidence="1">CGMCC 1.10998</strain>
    </source>
</reference>
<dbReference type="PANTHER" id="PTHR36922:SF1">
    <property type="entry name" value="DUF1993 DOMAIN-CONTAINING PROTEIN"/>
    <property type="match status" value="1"/>
</dbReference>
<proteinExistence type="predicted"/>
<sequence length="173" mass="19192">MSLSMYRVSVPVFVRGLRVLSSLLEKASAHAQEHSIPSEVLINARLAPNMLPLSAQVQRASDTSKLAIERLTGIPSPHFADKETTFVELEERIASTITYLESVDTALLNESETRTVTLSFGEFKPSFKGDDYLLTFAIPNFFFHVTTAHDILRHNGVAIGKRDYLGPYTPPQA</sequence>
<reference evidence="1" key="2">
    <citation type="submission" date="2020-09" db="EMBL/GenBank/DDBJ databases">
        <authorList>
            <person name="Sun Q."/>
            <person name="Zhou Y."/>
        </authorList>
    </citation>
    <scope>NUCLEOTIDE SEQUENCE</scope>
    <source>
        <strain evidence="1">CGMCC 1.10998</strain>
    </source>
</reference>
<dbReference type="InterPro" id="IPR034660">
    <property type="entry name" value="DinB/YfiT-like"/>
</dbReference>
<dbReference type="Proteomes" id="UP000637423">
    <property type="component" value="Unassembled WGS sequence"/>
</dbReference>
<comment type="caution">
    <text evidence="1">The sequence shown here is derived from an EMBL/GenBank/DDBJ whole genome shotgun (WGS) entry which is preliminary data.</text>
</comment>
<dbReference type="PANTHER" id="PTHR36922">
    <property type="entry name" value="BLL2446 PROTEIN"/>
    <property type="match status" value="1"/>
</dbReference>
<organism evidence="1 2">
    <name type="scientific">Undibacterium terreum</name>
    <dbReference type="NCBI Taxonomy" id="1224302"/>
    <lineage>
        <taxon>Bacteria</taxon>
        <taxon>Pseudomonadati</taxon>
        <taxon>Pseudomonadota</taxon>
        <taxon>Betaproteobacteria</taxon>
        <taxon>Burkholderiales</taxon>
        <taxon>Oxalobacteraceae</taxon>
        <taxon>Undibacterium</taxon>
    </lineage>
</organism>
<evidence type="ECO:0008006" key="3">
    <source>
        <dbReference type="Google" id="ProtNLM"/>
    </source>
</evidence>
<dbReference type="Gene3D" id="1.20.120.450">
    <property type="entry name" value="dinb family like domain"/>
    <property type="match status" value="1"/>
</dbReference>
<dbReference type="AlphaFoldDB" id="A0A916UCL8"/>
<evidence type="ECO:0000313" key="2">
    <source>
        <dbReference type="Proteomes" id="UP000637423"/>
    </source>
</evidence>
<accession>A0A916UCL8</accession>
<dbReference type="InterPro" id="IPR018531">
    <property type="entry name" value="DUF1993"/>
</dbReference>
<dbReference type="Pfam" id="PF09351">
    <property type="entry name" value="DUF1993"/>
    <property type="match status" value="1"/>
</dbReference>
<dbReference type="SUPFAM" id="SSF109854">
    <property type="entry name" value="DinB/YfiT-like putative metalloenzymes"/>
    <property type="match status" value="1"/>
</dbReference>
<evidence type="ECO:0000313" key="1">
    <source>
        <dbReference type="EMBL" id="GGC67593.1"/>
    </source>
</evidence>